<evidence type="ECO:0000313" key="1">
    <source>
        <dbReference type="EMBL" id="OCT57082.1"/>
    </source>
</evidence>
<protein>
    <submittedName>
        <fullName evidence="1">Uncharacterized protein</fullName>
    </submittedName>
</protein>
<accession>A0A974BSA2</accession>
<name>A0A974BSA2_XENLA</name>
<organism evidence="1">
    <name type="scientific">Xenopus laevis</name>
    <name type="common">African clawed frog</name>
    <dbReference type="NCBI Taxonomy" id="8355"/>
    <lineage>
        <taxon>Eukaryota</taxon>
        <taxon>Metazoa</taxon>
        <taxon>Chordata</taxon>
        <taxon>Craniata</taxon>
        <taxon>Vertebrata</taxon>
        <taxon>Euteleostomi</taxon>
        <taxon>Amphibia</taxon>
        <taxon>Batrachia</taxon>
        <taxon>Anura</taxon>
        <taxon>Pipoidea</taxon>
        <taxon>Pipidae</taxon>
        <taxon>Xenopodinae</taxon>
        <taxon>Xenopus</taxon>
        <taxon>Xenopus</taxon>
    </lineage>
</organism>
<proteinExistence type="predicted"/>
<dbReference type="AlphaFoldDB" id="A0A974BSA2"/>
<dbReference type="EMBL" id="KV467235">
    <property type="protein sequence ID" value="OCT57082.1"/>
    <property type="molecule type" value="Genomic_DNA"/>
</dbReference>
<gene>
    <name evidence="1" type="ORF">XELAEV_18004018mg</name>
</gene>
<reference evidence="1" key="1">
    <citation type="submission" date="2016-05" db="EMBL/GenBank/DDBJ databases">
        <title>WGS assembly of Xenopus laevis.</title>
        <authorList>
            <person name="Session A."/>
            <person name="Uno Y."/>
            <person name="Kwon T."/>
            <person name="Chapman J."/>
            <person name="Toyoda A."/>
            <person name="Takahashi S."/>
            <person name="Fukui A."/>
            <person name="Hikosaka A."/>
            <person name="Putnam N."/>
            <person name="Stites J."/>
            <person name="Van Heeringen S."/>
            <person name="Quigley I."/>
            <person name="Heinz S."/>
            <person name="Hellsten U."/>
            <person name="Lyons J."/>
            <person name="Suzuki A."/>
            <person name="Kondo M."/>
            <person name="Ogino H."/>
            <person name="Ochi H."/>
            <person name="Bogdanovic O."/>
            <person name="Lister R."/>
            <person name="Georgiou G."/>
            <person name="Paranjpe S."/>
            <person name="Van Kruijsbergen I."/>
            <person name="Mozaffari S."/>
            <person name="Shu S."/>
            <person name="Schmutz J."/>
            <person name="Jenkins J."/>
            <person name="Grimwood J."/>
            <person name="Carlson J."/>
            <person name="Mitros T."/>
            <person name="Simakov O."/>
            <person name="Heald R."/>
            <person name="Miller K."/>
            <person name="Haudenschild C."/>
            <person name="Kuroki Y."/>
            <person name="Tanaka T."/>
            <person name="Michiue T."/>
            <person name="Watanabe M."/>
            <person name="Kinoshita T."/>
            <person name="Ohta Y."/>
            <person name="Mawaribuchi S."/>
            <person name="Suzuki Y."/>
            <person name="Haramoto Y."/>
            <person name="Yamamoto T."/>
            <person name="Takagi C."/>
            <person name="Kitzman J."/>
            <person name="Shendure J."/>
            <person name="Nakayama T."/>
            <person name="Izutsu Y."/>
            <person name="Robert J."/>
            <person name="Dichmann D."/>
            <person name="Flajnik M."/>
            <person name="Houston D."/>
            <person name="Marcotte E."/>
            <person name="Wallingford J."/>
            <person name="Ito Y."/>
            <person name="Asashima M."/>
            <person name="Ueno N."/>
            <person name="Matsuda Y."/>
            <person name="Jan Veenstra G."/>
            <person name="Fujiyama A."/>
            <person name="Harland R."/>
            <person name="Taira M."/>
            <person name="Rokhsar D.S."/>
        </authorList>
    </citation>
    <scope>NUCLEOTIDE SEQUENCE</scope>
    <source>
        <strain evidence="1">J</strain>
        <tissue evidence="1">Blood</tissue>
    </source>
</reference>
<dbReference type="Proteomes" id="UP000694892">
    <property type="component" value="Unassembled WGS sequence"/>
</dbReference>
<sequence length="88" mass="9713">MTTLCRSTCVSLYLFCSPTLRSLLNGHRSFLLPSTQHPAHAQYSIQREQLQKVLCSFAPLCLGRTSLCCARPLGSPYKHGLPSSTDCI</sequence>